<evidence type="ECO:0000313" key="12">
    <source>
        <dbReference type="EMBL" id="HEE18218.1"/>
    </source>
</evidence>
<organism evidence="12">
    <name type="scientific">candidate division WOR-3 bacterium</name>
    <dbReference type="NCBI Taxonomy" id="2052148"/>
    <lineage>
        <taxon>Bacteria</taxon>
        <taxon>Bacteria division WOR-3</taxon>
    </lineage>
</organism>
<evidence type="ECO:0000256" key="3">
    <source>
        <dbReference type="ARBA" id="ARBA00022884"/>
    </source>
</evidence>
<evidence type="ECO:0000256" key="9">
    <source>
        <dbReference type="RuleBase" id="RU004006"/>
    </source>
</evidence>
<keyword evidence="4 7" id="KW-0689">Ribosomal protein</keyword>
<evidence type="ECO:0000313" key="11">
    <source>
        <dbReference type="EMBL" id="HEA86926.1"/>
    </source>
</evidence>
<keyword evidence="2 7" id="KW-0699">rRNA-binding</keyword>
<dbReference type="Pfam" id="PF00237">
    <property type="entry name" value="Ribosomal_L22"/>
    <property type="match status" value="1"/>
</dbReference>
<comment type="function">
    <text evidence="7">The globular domain of the protein is located near the polypeptide exit tunnel on the outside of the subunit, while an extended beta-hairpin is found that lines the wall of the exit tunnel in the center of the 70S ribosome.</text>
</comment>
<dbReference type="Gene3D" id="3.90.470.10">
    <property type="entry name" value="Ribosomal protein L22/L17"/>
    <property type="match status" value="1"/>
</dbReference>
<name>A0A7C2B4W5_UNCW3</name>
<evidence type="ECO:0000256" key="4">
    <source>
        <dbReference type="ARBA" id="ARBA00022980"/>
    </source>
</evidence>
<dbReference type="NCBIfam" id="TIGR01044">
    <property type="entry name" value="rplV_bact"/>
    <property type="match status" value="1"/>
</dbReference>
<comment type="caution">
    <text evidence="12">The sequence shown here is derived from an EMBL/GenBank/DDBJ whole genome shotgun (WGS) entry which is preliminary data.</text>
</comment>
<sequence length="118" mass="13105">MDAVARSRFQRGSAKKLNRIAELIRNKDVPSALAIMAFLPKPSKRPILKTLRSAVANAINQAGKAKLKEEDLVVKEVRVDTGPNVLKRLMPGPRGTASVFVRRMCHVYVRVGTREEQA</sequence>
<dbReference type="EMBL" id="DSLG01000003">
    <property type="protein sequence ID" value="HEA86926.1"/>
    <property type="molecule type" value="Genomic_DNA"/>
</dbReference>
<dbReference type="AlphaFoldDB" id="A0A7C2B4W5"/>
<dbReference type="GO" id="GO:0022625">
    <property type="term" value="C:cytosolic large ribosomal subunit"/>
    <property type="evidence" value="ECO:0007669"/>
    <property type="project" value="TreeGrafter"/>
</dbReference>
<evidence type="ECO:0000256" key="5">
    <source>
        <dbReference type="ARBA" id="ARBA00023274"/>
    </source>
</evidence>
<protein>
    <recommendedName>
        <fullName evidence="6 7">Large ribosomal subunit protein uL22</fullName>
    </recommendedName>
</protein>
<dbReference type="EMBL" id="DSKA01000116">
    <property type="protein sequence ID" value="HEE18218.1"/>
    <property type="molecule type" value="Genomic_DNA"/>
</dbReference>
<comment type="similarity">
    <text evidence="1 7 8">Belongs to the universal ribosomal protein uL22 family.</text>
</comment>
<comment type="function">
    <text evidence="7 10">This protein binds specifically to 23S rRNA; its binding is stimulated by other ribosomal proteins, e.g., L4, L17, and L20. It is important during the early stages of 50S assembly. It makes multiple contacts with different domains of the 23S rRNA in the assembled 50S subunit and ribosome.</text>
</comment>
<dbReference type="InterPro" id="IPR036394">
    <property type="entry name" value="Ribosomal_uL22_sf"/>
</dbReference>
<dbReference type="EMBL" id="DSTU01000003">
    <property type="protein sequence ID" value="HFJ53385.1"/>
    <property type="molecule type" value="Genomic_DNA"/>
</dbReference>
<evidence type="ECO:0000256" key="7">
    <source>
        <dbReference type="HAMAP-Rule" id="MF_01331"/>
    </source>
</evidence>
<dbReference type="InterPro" id="IPR005727">
    <property type="entry name" value="Ribosomal_uL22_bac/chlpt-type"/>
</dbReference>
<evidence type="ECO:0000256" key="8">
    <source>
        <dbReference type="RuleBase" id="RU004005"/>
    </source>
</evidence>
<gene>
    <name evidence="7" type="primary">rplV</name>
    <name evidence="12" type="ORF">ENP62_01530</name>
    <name evidence="11" type="ORF">ENP94_02830</name>
    <name evidence="13" type="ORF">ENS16_01675</name>
</gene>
<reference evidence="12" key="1">
    <citation type="journal article" date="2020" name="mSystems">
        <title>Genome- and Community-Level Interaction Insights into Carbon Utilization and Element Cycling Functions of Hydrothermarchaeota in Hydrothermal Sediment.</title>
        <authorList>
            <person name="Zhou Z."/>
            <person name="Liu Y."/>
            <person name="Xu W."/>
            <person name="Pan J."/>
            <person name="Luo Z.H."/>
            <person name="Li M."/>
        </authorList>
    </citation>
    <scope>NUCLEOTIDE SEQUENCE [LARGE SCALE GENOMIC DNA]</scope>
    <source>
        <strain evidence="12">SpSt-236</strain>
        <strain evidence="11">SpSt-265</strain>
        <strain evidence="13">SpSt-465</strain>
    </source>
</reference>
<evidence type="ECO:0000256" key="6">
    <source>
        <dbReference type="ARBA" id="ARBA00035207"/>
    </source>
</evidence>
<accession>A0A7C2B4W5</accession>
<proteinExistence type="inferred from homology"/>
<dbReference type="InterPro" id="IPR047867">
    <property type="entry name" value="Ribosomal_uL22_bac/org-type"/>
</dbReference>
<keyword evidence="5 7" id="KW-0687">Ribonucleoprotein</keyword>
<evidence type="ECO:0000256" key="2">
    <source>
        <dbReference type="ARBA" id="ARBA00022730"/>
    </source>
</evidence>
<evidence type="ECO:0000256" key="1">
    <source>
        <dbReference type="ARBA" id="ARBA00009451"/>
    </source>
</evidence>
<dbReference type="HAMAP" id="MF_01331_B">
    <property type="entry name" value="Ribosomal_uL22_B"/>
    <property type="match status" value="1"/>
</dbReference>
<dbReference type="PANTHER" id="PTHR13501">
    <property type="entry name" value="CHLOROPLAST 50S RIBOSOMAL PROTEIN L22-RELATED"/>
    <property type="match status" value="1"/>
</dbReference>
<dbReference type="GO" id="GO:0006412">
    <property type="term" value="P:translation"/>
    <property type="evidence" value="ECO:0007669"/>
    <property type="project" value="UniProtKB-UniRule"/>
</dbReference>
<keyword evidence="3 7" id="KW-0694">RNA-binding</keyword>
<dbReference type="GO" id="GO:0003735">
    <property type="term" value="F:structural constituent of ribosome"/>
    <property type="evidence" value="ECO:0007669"/>
    <property type="project" value="InterPro"/>
</dbReference>
<dbReference type="GO" id="GO:0019843">
    <property type="term" value="F:rRNA binding"/>
    <property type="evidence" value="ECO:0007669"/>
    <property type="project" value="UniProtKB-UniRule"/>
</dbReference>
<dbReference type="PANTHER" id="PTHR13501:SF8">
    <property type="entry name" value="LARGE RIBOSOMAL SUBUNIT PROTEIN UL22M"/>
    <property type="match status" value="1"/>
</dbReference>
<dbReference type="InterPro" id="IPR001063">
    <property type="entry name" value="Ribosomal_uL22"/>
</dbReference>
<comment type="subunit">
    <text evidence="7 9">Part of the 50S ribosomal subunit.</text>
</comment>
<dbReference type="SUPFAM" id="SSF54843">
    <property type="entry name" value="Ribosomal protein L22"/>
    <property type="match status" value="1"/>
</dbReference>
<evidence type="ECO:0000256" key="10">
    <source>
        <dbReference type="RuleBase" id="RU004008"/>
    </source>
</evidence>
<evidence type="ECO:0000313" key="13">
    <source>
        <dbReference type="EMBL" id="HFJ53385.1"/>
    </source>
</evidence>